<evidence type="ECO:0000313" key="1">
    <source>
        <dbReference type="EMBL" id="KAG2182314.1"/>
    </source>
</evidence>
<gene>
    <name evidence="1" type="ORF">INT43_007244</name>
</gene>
<dbReference type="Proteomes" id="UP000654370">
    <property type="component" value="Unassembled WGS sequence"/>
</dbReference>
<proteinExistence type="predicted"/>
<dbReference type="AlphaFoldDB" id="A0A8H7PZJ7"/>
<dbReference type="OrthoDB" id="2278238at2759"/>
<name>A0A8H7PZJ7_MORIS</name>
<keyword evidence="2" id="KW-1185">Reference proteome</keyword>
<protein>
    <submittedName>
        <fullName evidence="1">Uncharacterized protein</fullName>
    </submittedName>
</protein>
<comment type="caution">
    <text evidence="1">The sequence shown here is derived from an EMBL/GenBank/DDBJ whole genome shotgun (WGS) entry which is preliminary data.</text>
</comment>
<reference evidence="1" key="1">
    <citation type="submission" date="2020-12" db="EMBL/GenBank/DDBJ databases">
        <title>Metabolic potential, ecology and presence of endohyphal bacteria is reflected in genomic diversity of Mucoromycotina.</title>
        <authorList>
            <person name="Muszewska A."/>
            <person name="Okrasinska A."/>
            <person name="Steczkiewicz K."/>
            <person name="Drgas O."/>
            <person name="Orlowska M."/>
            <person name="Perlinska-Lenart U."/>
            <person name="Aleksandrzak-Piekarczyk T."/>
            <person name="Szatraj K."/>
            <person name="Zielenkiewicz U."/>
            <person name="Pilsyk S."/>
            <person name="Malc E."/>
            <person name="Mieczkowski P."/>
            <person name="Kruszewska J.S."/>
            <person name="Biernat P."/>
            <person name="Pawlowska J."/>
        </authorList>
    </citation>
    <scope>NUCLEOTIDE SEQUENCE</scope>
    <source>
        <strain evidence="1">WA0000067209</strain>
    </source>
</reference>
<organism evidence="1 2">
    <name type="scientific">Mortierella isabellina</name>
    <name type="common">Filamentous fungus</name>
    <name type="synonym">Umbelopsis isabellina</name>
    <dbReference type="NCBI Taxonomy" id="91625"/>
    <lineage>
        <taxon>Eukaryota</taxon>
        <taxon>Fungi</taxon>
        <taxon>Fungi incertae sedis</taxon>
        <taxon>Mucoromycota</taxon>
        <taxon>Mucoromycotina</taxon>
        <taxon>Umbelopsidomycetes</taxon>
        <taxon>Umbelopsidales</taxon>
        <taxon>Umbelopsidaceae</taxon>
        <taxon>Umbelopsis</taxon>
    </lineage>
</organism>
<evidence type="ECO:0000313" key="2">
    <source>
        <dbReference type="Proteomes" id="UP000654370"/>
    </source>
</evidence>
<dbReference type="EMBL" id="JAEPQZ010000004">
    <property type="protein sequence ID" value="KAG2182314.1"/>
    <property type="molecule type" value="Genomic_DNA"/>
</dbReference>
<sequence>MSCQACSGCYTGGGCSTKRSTSDRKGSTKLETLITKAQTTNSNESTDHHIITTIVSIISNDVYASQMALFQMYESLPVNQFLEIIRSCHDHQLAGPHLAWLWEYTKGDAQAVYRLLVDGATEDEKNQLWDHLDDHVELHQAFGGADVVNKTKR</sequence>
<accession>A0A8H7PZJ7</accession>